<proteinExistence type="predicted"/>
<evidence type="ECO:0000313" key="3">
    <source>
        <dbReference type="Proteomes" id="UP000182762"/>
    </source>
</evidence>
<dbReference type="Proteomes" id="UP000182762">
    <property type="component" value="Unassembled WGS sequence"/>
</dbReference>
<reference evidence="2 3" key="1">
    <citation type="submission" date="2016-10" db="EMBL/GenBank/DDBJ databases">
        <authorList>
            <person name="Varghese N."/>
            <person name="Submissions S."/>
        </authorList>
    </citation>
    <scope>NUCLEOTIDE SEQUENCE [LARGE SCALE GENOMIC DNA]</scope>
    <source>
        <strain evidence="2 3">DSM 13796</strain>
    </source>
</reference>
<gene>
    <name evidence="2" type="ORF">SAMN02745910_01925</name>
</gene>
<organism evidence="2 3">
    <name type="scientific">Priestia endophytica DSM 13796</name>
    <dbReference type="NCBI Taxonomy" id="1121089"/>
    <lineage>
        <taxon>Bacteria</taxon>
        <taxon>Bacillati</taxon>
        <taxon>Bacillota</taxon>
        <taxon>Bacilli</taxon>
        <taxon>Bacillales</taxon>
        <taxon>Bacillaceae</taxon>
        <taxon>Priestia</taxon>
    </lineage>
</organism>
<evidence type="ECO:0000256" key="1">
    <source>
        <dbReference type="SAM" id="SignalP"/>
    </source>
</evidence>
<dbReference type="InterPro" id="IPR025453">
    <property type="entry name" value="DUF4309"/>
</dbReference>
<dbReference type="RefSeq" id="WP_061804365.1">
    <property type="nucleotide sequence ID" value="NZ_FOXX01000004.1"/>
</dbReference>
<evidence type="ECO:0008006" key="4">
    <source>
        <dbReference type="Google" id="ProtNLM"/>
    </source>
</evidence>
<dbReference type="Pfam" id="PF14172">
    <property type="entry name" value="DUF4309"/>
    <property type="match status" value="1"/>
</dbReference>
<keyword evidence="3" id="KW-1185">Reference proteome</keyword>
<keyword evidence="1" id="KW-0732">Signal</keyword>
<comment type="caution">
    <text evidence="2">The sequence shown here is derived from an EMBL/GenBank/DDBJ whole genome shotgun (WGS) entry which is preliminary data.</text>
</comment>
<evidence type="ECO:0000313" key="2">
    <source>
        <dbReference type="EMBL" id="SFQ54386.1"/>
    </source>
</evidence>
<sequence>MKKAKMIAATALIGVSFTGGIGATVHAESPNMTKTTNIKDEQKQMALNTLLGLYSKAQEGKVYGGFSDQFVVGETTRTEVYNSIGKPYSVEGNFEHYSGSMGQASYDFSYDKKGVLKEVRYFGTNVERQTNLGGITPDMMIKHLGKEDRTHIITGTNETNHIYDLGDYTLEFVESADHTISHVNLVAQ</sequence>
<dbReference type="GeneID" id="93710605"/>
<dbReference type="EMBL" id="FOXX01000004">
    <property type="protein sequence ID" value="SFQ54386.1"/>
    <property type="molecule type" value="Genomic_DNA"/>
</dbReference>
<feature type="chain" id="PRO_5046058126" description="DUF4309 domain-containing protein" evidence="1">
    <location>
        <begin position="28"/>
        <end position="188"/>
    </location>
</feature>
<accession>A0A1I5ZD36</accession>
<feature type="signal peptide" evidence="1">
    <location>
        <begin position="1"/>
        <end position="27"/>
    </location>
</feature>
<name>A0A1I5ZD36_9BACI</name>
<protein>
    <recommendedName>
        <fullName evidence="4">DUF4309 domain-containing protein</fullName>
    </recommendedName>
</protein>